<evidence type="ECO:0000256" key="1">
    <source>
        <dbReference type="SAM" id="MobiDB-lite"/>
    </source>
</evidence>
<comment type="caution">
    <text evidence="2">The sequence shown here is derived from an EMBL/GenBank/DDBJ whole genome shotgun (WGS) entry which is preliminary data.</text>
</comment>
<feature type="region of interest" description="Disordered" evidence="1">
    <location>
        <begin position="200"/>
        <end position="235"/>
    </location>
</feature>
<sequence length="235" mass="26209">MHAITIACTESGLTDALRGLVQEVYSINLARYEPDELGDTARSLGFQGHENMTERALRRFRHDDRERADTHWSIDGLHVATPRNVLTFELAGASFLTMKVPPAQRRTPDWEGGIDWRQKSNARLAFATENSEVLKHRTPATGMVPLFSFSGAPGIVRKFMFLWAGEASTGLTAGWLAVPVLGERPFLAHQRLWWDTDLDTQATPTPMADRGPNFDERPAAALSMALKRRPQEGQA</sequence>
<name>A0ABD7M8K6_MICLU</name>
<protein>
    <submittedName>
        <fullName evidence="2">Uncharacterized protein</fullName>
    </submittedName>
</protein>
<dbReference type="Proteomes" id="UP000184253">
    <property type="component" value="Unassembled WGS sequence"/>
</dbReference>
<accession>A0ABD7M8K6</accession>
<evidence type="ECO:0000313" key="2">
    <source>
        <dbReference type="EMBL" id="SHL68211.1"/>
    </source>
</evidence>
<reference evidence="2 3" key="1">
    <citation type="submission" date="2016-11" db="EMBL/GenBank/DDBJ databases">
        <authorList>
            <person name="Varghese N."/>
            <person name="Submissions S."/>
        </authorList>
    </citation>
    <scope>NUCLEOTIDE SEQUENCE [LARGE SCALE GENOMIC DNA]</scope>
    <source>
        <strain evidence="2 3">VTM4R57</strain>
    </source>
</reference>
<organism evidence="2 3">
    <name type="scientific">Micrococcus luteus</name>
    <name type="common">Micrococcus lysodeikticus</name>
    <dbReference type="NCBI Taxonomy" id="1270"/>
    <lineage>
        <taxon>Bacteria</taxon>
        <taxon>Bacillati</taxon>
        <taxon>Actinomycetota</taxon>
        <taxon>Actinomycetes</taxon>
        <taxon>Micrococcales</taxon>
        <taxon>Micrococcaceae</taxon>
        <taxon>Micrococcus</taxon>
    </lineage>
</organism>
<proteinExistence type="predicted"/>
<evidence type="ECO:0000313" key="3">
    <source>
        <dbReference type="Proteomes" id="UP000184253"/>
    </source>
</evidence>
<dbReference type="EMBL" id="FRCE01000008">
    <property type="protein sequence ID" value="SHL68211.1"/>
    <property type="molecule type" value="Genomic_DNA"/>
</dbReference>
<dbReference type="AlphaFoldDB" id="A0ABD7M8K6"/>
<gene>
    <name evidence="2" type="ORF">SAMN04487849_1085</name>
</gene>